<reference evidence="2" key="1">
    <citation type="submission" date="2021-02" db="EMBL/GenBank/DDBJ databases">
        <authorList>
            <person name="Nowell W R."/>
        </authorList>
    </citation>
    <scope>NUCLEOTIDE SEQUENCE</scope>
</reference>
<feature type="non-terminal residue" evidence="2">
    <location>
        <position position="1"/>
    </location>
</feature>
<accession>A0A8S3KF17</accession>
<comment type="caution">
    <text evidence="2">The sequence shown here is derived from an EMBL/GenBank/DDBJ whole genome shotgun (WGS) entry which is preliminary data.</text>
</comment>
<evidence type="ECO:0000313" key="3">
    <source>
        <dbReference type="Proteomes" id="UP000676336"/>
    </source>
</evidence>
<proteinExistence type="predicted"/>
<dbReference type="Proteomes" id="UP000676336">
    <property type="component" value="Unassembled WGS sequence"/>
</dbReference>
<organism evidence="2 3">
    <name type="scientific">Rotaria magnacalcarata</name>
    <dbReference type="NCBI Taxonomy" id="392030"/>
    <lineage>
        <taxon>Eukaryota</taxon>
        <taxon>Metazoa</taxon>
        <taxon>Spiralia</taxon>
        <taxon>Gnathifera</taxon>
        <taxon>Rotifera</taxon>
        <taxon>Eurotatoria</taxon>
        <taxon>Bdelloidea</taxon>
        <taxon>Philodinida</taxon>
        <taxon>Philodinidae</taxon>
        <taxon>Rotaria</taxon>
    </lineage>
</organism>
<sequence length="95" mass="10876">ATSRRHLPPKKQSLLTNRESTNEQIHRTHSLSAAVDSSSHDQHSQLNHISNSTISSTPMQQYSPSTFDEFQSFNRTGSPNFQQQQNEQHLFRLSL</sequence>
<dbReference type="EMBL" id="CAJOBI010361664">
    <property type="protein sequence ID" value="CAF5226474.1"/>
    <property type="molecule type" value="Genomic_DNA"/>
</dbReference>
<evidence type="ECO:0000256" key="1">
    <source>
        <dbReference type="SAM" id="MobiDB-lite"/>
    </source>
</evidence>
<feature type="non-terminal residue" evidence="2">
    <location>
        <position position="95"/>
    </location>
</feature>
<dbReference type="AlphaFoldDB" id="A0A8S3KF17"/>
<gene>
    <name evidence="2" type="ORF">SMN809_LOCUS84804</name>
</gene>
<feature type="region of interest" description="Disordered" evidence="1">
    <location>
        <begin position="1"/>
        <end position="95"/>
    </location>
</feature>
<evidence type="ECO:0000313" key="2">
    <source>
        <dbReference type="EMBL" id="CAF5226474.1"/>
    </source>
</evidence>
<protein>
    <submittedName>
        <fullName evidence="2">Uncharacterized protein</fullName>
    </submittedName>
</protein>
<feature type="compositionally biased region" description="Polar residues" evidence="1">
    <location>
        <begin position="44"/>
        <end position="88"/>
    </location>
</feature>
<name>A0A8S3KF17_9BILA</name>